<dbReference type="InterPro" id="IPR037185">
    <property type="entry name" value="EmrE-like"/>
</dbReference>
<protein>
    <submittedName>
        <fullName evidence="7">Nucleotide-sugar transporter, DMT family</fullName>
    </submittedName>
</protein>
<dbReference type="InterPro" id="IPR050186">
    <property type="entry name" value="TPT_transporter"/>
</dbReference>
<accession>M2XTL9</accession>
<dbReference type="SUPFAM" id="SSF103481">
    <property type="entry name" value="Multidrug resistance efflux transporter EmrE"/>
    <property type="match status" value="1"/>
</dbReference>
<evidence type="ECO:0000256" key="4">
    <source>
        <dbReference type="ARBA" id="ARBA00023136"/>
    </source>
</evidence>
<feature type="transmembrane region" description="Helical" evidence="5">
    <location>
        <begin position="207"/>
        <end position="225"/>
    </location>
</feature>
<dbReference type="Proteomes" id="UP000030680">
    <property type="component" value="Unassembled WGS sequence"/>
</dbReference>
<sequence length="447" mass="50439">MIKNQSFSEGAYQQRRSWFEYLGNWVKLTRKNIEQLDLEKAASEFTQTSFLGRFIWFLPLSEQNLFNSLKLTKKCLLDFGCLSQKSDAVLSCILYALSSILLTLCNKHVFSSQKFDYPWCSLGFQMLTAAIFVLFLGSWGMIDFAGFDKELFIRLIIPNLGFVGFLFSGSRSLRYVRIPMLSVLKSLAPVGIAVFESVYYQEMLSMCMLASFIMMIIGNIIAGYNDITFSFWGYVWAVLNVLCNIIYVGTTRVFMPKEKKYSSWSKVYHNSILSLFWMTILAFICGEWTDFGSSFVSSSTTFKLSFVMSGILGIGISAASFYCIASTSGTTFSFVGSVNKVPVILLGWLIFDTEISFGSWVGVAIGLFASFLFTYANTRTTKSSCRHKKVPSSSSAMTSTETYARVLSEEEREQPEMSCGKLYFNETNSCKELNVLSNFNQSTNDVK</sequence>
<gene>
    <name evidence="7" type="ORF">Gasu_53480</name>
</gene>
<feature type="transmembrane region" description="Helical" evidence="5">
    <location>
        <begin position="267"/>
        <end position="284"/>
    </location>
</feature>
<proteinExistence type="predicted"/>
<keyword evidence="8" id="KW-1185">Reference proteome</keyword>
<evidence type="ECO:0000259" key="6">
    <source>
        <dbReference type="Pfam" id="PF03151"/>
    </source>
</evidence>
<evidence type="ECO:0000256" key="5">
    <source>
        <dbReference type="SAM" id="Phobius"/>
    </source>
</evidence>
<evidence type="ECO:0000256" key="3">
    <source>
        <dbReference type="ARBA" id="ARBA00022989"/>
    </source>
</evidence>
<dbReference type="eggNOG" id="KOG1444">
    <property type="taxonomic scope" value="Eukaryota"/>
</dbReference>
<dbReference type="RefSeq" id="XP_005703528.1">
    <property type="nucleotide sequence ID" value="XM_005703471.1"/>
</dbReference>
<dbReference type="GeneID" id="17085991"/>
<dbReference type="AlphaFoldDB" id="M2XTL9"/>
<dbReference type="Gramene" id="EME27008">
    <property type="protein sequence ID" value="EME27008"/>
    <property type="gene ID" value="Gasu_53480"/>
</dbReference>
<dbReference type="Pfam" id="PF03151">
    <property type="entry name" value="TPT"/>
    <property type="match status" value="1"/>
</dbReference>
<feature type="transmembrane region" description="Helical" evidence="5">
    <location>
        <begin position="151"/>
        <end position="169"/>
    </location>
</feature>
<keyword evidence="3 5" id="KW-1133">Transmembrane helix</keyword>
<dbReference type="OrthoDB" id="417037at2759"/>
<dbReference type="PANTHER" id="PTHR11132">
    <property type="entry name" value="SOLUTE CARRIER FAMILY 35"/>
    <property type="match status" value="1"/>
</dbReference>
<keyword evidence="2 5" id="KW-0812">Transmembrane</keyword>
<keyword evidence="7" id="KW-0813">Transport</keyword>
<evidence type="ECO:0000313" key="7">
    <source>
        <dbReference type="EMBL" id="EME27008.1"/>
    </source>
</evidence>
<name>M2XTL9_GALSU</name>
<comment type="subcellular location">
    <subcellularLocation>
        <location evidence="1">Membrane</location>
        <topology evidence="1">Multi-pass membrane protein</topology>
    </subcellularLocation>
</comment>
<evidence type="ECO:0000256" key="2">
    <source>
        <dbReference type="ARBA" id="ARBA00022692"/>
    </source>
</evidence>
<organism evidence="7 8">
    <name type="scientific">Galdieria sulphuraria</name>
    <name type="common">Red alga</name>
    <dbReference type="NCBI Taxonomy" id="130081"/>
    <lineage>
        <taxon>Eukaryota</taxon>
        <taxon>Rhodophyta</taxon>
        <taxon>Bangiophyceae</taxon>
        <taxon>Galdieriales</taxon>
        <taxon>Galdieriaceae</taxon>
        <taxon>Galdieria</taxon>
    </lineage>
</organism>
<feature type="transmembrane region" description="Helical" evidence="5">
    <location>
        <begin position="357"/>
        <end position="376"/>
    </location>
</feature>
<feature type="transmembrane region" description="Helical" evidence="5">
    <location>
        <begin position="332"/>
        <end position="351"/>
    </location>
</feature>
<dbReference type="OMA" id="KLIRVWI"/>
<keyword evidence="4 5" id="KW-0472">Membrane</keyword>
<dbReference type="GO" id="GO:0016020">
    <property type="term" value="C:membrane"/>
    <property type="evidence" value="ECO:0007669"/>
    <property type="project" value="UniProtKB-SubCell"/>
</dbReference>
<reference evidence="8" key="1">
    <citation type="journal article" date="2013" name="Science">
        <title>Gene transfer from bacteria and archaea facilitated evolution of an extremophilic eukaryote.</title>
        <authorList>
            <person name="Schonknecht G."/>
            <person name="Chen W.H."/>
            <person name="Ternes C.M."/>
            <person name="Barbier G.G."/>
            <person name="Shrestha R.P."/>
            <person name="Stanke M."/>
            <person name="Brautigam A."/>
            <person name="Baker B.J."/>
            <person name="Banfield J.F."/>
            <person name="Garavito R.M."/>
            <person name="Carr K."/>
            <person name="Wilkerson C."/>
            <person name="Rensing S.A."/>
            <person name="Gagneul D."/>
            <person name="Dickenson N.E."/>
            <person name="Oesterhelt C."/>
            <person name="Lercher M.J."/>
            <person name="Weber A.P."/>
        </authorList>
    </citation>
    <scope>NUCLEOTIDE SEQUENCE [LARGE SCALE GENOMIC DNA]</scope>
    <source>
        <strain evidence="8">074W</strain>
    </source>
</reference>
<keyword evidence="7" id="KW-0762">Sugar transport</keyword>
<dbReference type="EMBL" id="KB454538">
    <property type="protein sequence ID" value="EME27008.1"/>
    <property type="molecule type" value="Genomic_DNA"/>
</dbReference>
<dbReference type="KEGG" id="gsl:Gasu_53480"/>
<dbReference type="InterPro" id="IPR004853">
    <property type="entry name" value="Sugar_P_trans_dom"/>
</dbReference>
<feature type="transmembrane region" description="Helical" evidence="5">
    <location>
        <begin position="304"/>
        <end position="325"/>
    </location>
</feature>
<feature type="transmembrane region" description="Helical" evidence="5">
    <location>
        <begin position="231"/>
        <end position="255"/>
    </location>
</feature>
<evidence type="ECO:0000256" key="1">
    <source>
        <dbReference type="ARBA" id="ARBA00004141"/>
    </source>
</evidence>
<feature type="domain" description="Sugar phosphate transporter" evidence="6">
    <location>
        <begin position="92"/>
        <end position="373"/>
    </location>
</feature>
<feature type="transmembrane region" description="Helical" evidence="5">
    <location>
        <begin position="122"/>
        <end position="139"/>
    </location>
</feature>
<evidence type="ECO:0000313" key="8">
    <source>
        <dbReference type="Proteomes" id="UP000030680"/>
    </source>
</evidence>